<gene>
    <name evidence="1" type="ORF">DB30_06833</name>
</gene>
<dbReference type="Pfam" id="PF09424">
    <property type="entry name" value="YqeY"/>
    <property type="match status" value="1"/>
</dbReference>
<dbReference type="InterPro" id="IPR003789">
    <property type="entry name" value="Asn/Gln_tRNA_amidoTrase-B-like"/>
</dbReference>
<comment type="caution">
    <text evidence="1">The sequence shown here is derived from an EMBL/GenBank/DDBJ whole genome shotgun (WGS) entry which is preliminary data.</text>
</comment>
<name>A0A0C1ZTH2_9BACT</name>
<dbReference type="Gene3D" id="1.10.10.410">
    <property type="match status" value="1"/>
</dbReference>
<evidence type="ECO:0000313" key="2">
    <source>
        <dbReference type="Proteomes" id="UP000031599"/>
    </source>
</evidence>
<dbReference type="Proteomes" id="UP000031599">
    <property type="component" value="Unassembled WGS sequence"/>
</dbReference>
<evidence type="ECO:0008006" key="3">
    <source>
        <dbReference type="Google" id="ProtNLM"/>
    </source>
</evidence>
<proteinExistence type="predicted"/>
<dbReference type="InterPro" id="IPR023168">
    <property type="entry name" value="GatB_Yqey_C_2"/>
</dbReference>
<dbReference type="InterPro" id="IPR019004">
    <property type="entry name" value="YqeY/Aim41"/>
</dbReference>
<reference evidence="1 2" key="1">
    <citation type="submission" date="2014-12" db="EMBL/GenBank/DDBJ databases">
        <title>Genome assembly of Enhygromyxa salina DSM 15201.</title>
        <authorList>
            <person name="Sharma G."/>
            <person name="Subramanian S."/>
        </authorList>
    </citation>
    <scope>NUCLEOTIDE SEQUENCE [LARGE SCALE GENOMIC DNA]</scope>
    <source>
        <strain evidence="1 2">DSM 15201</strain>
    </source>
</reference>
<protein>
    <recommendedName>
        <fullName evidence="3">Yqey-like protein</fullName>
    </recommendedName>
</protein>
<sequence length="154" mass="16944">MSDSEGIKAQIDKAFRKARLERDEPTKLVIGMIKNKVLTELKSGSGVEETDALWFDNVTAYAKQVRKTIAELEPLGDRAADALAEARFELGFCEQFLPTKLDAAATDALVAKLAQDNGITDKKQIGRLMGLIMKNHRDEVDGDLARQAAERVLA</sequence>
<dbReference type="AlphaFoldDB" id="A0A0C1ZTH2"/>
<dbReference type="GO" id="GO:0016884">
    <property type="term" value="F:carbon-nitrogen ligase activity, with glutamine as amido-N-donor"/>
    <property type="evidence" value="ECO:0007669"/>
    <property type="project" value="InterPro"/>
</dbReference>
<dbReference type="EMBL" id="JMCC02000074">
    <property type="protein sequence ID" value="KIG14358.1"/>
    <property type="molecule type" value="Genomic_DNA"/>
</dbReference>
<dbReference type="RefSeq" id="WP_052553742.1">
    <property type="nucleotide sequence ID" value="NZ_JMCC02000074.1"/>
</dbReference>
<dbReference type="SUPFAM" id="SSF89095">
    <property type="entry name" value="GatB/YqeY motif"/>
    <property type="match status" value="1"/>
</dbReference>
<organism evidence="1 2">
    <name type="scientific">Enhygromyxa salina</name>
    <dbReference type="NCBI Taxonomy" id="215803"/>
    <lineage>
        <taxon>Bacteria</taxon>
        <taxon>Pseudomonadati</taxon>
        <taxon>Myxococcota</taxon>
        <taxon>Polyangia</taxon>
        <taxon>Nannocystales</taxon>
        <taxon>Nannocystaceae</taxon>
        <taxon>Enhygromyxa</taxon>
    </lineage>
</organism>
<accession>A0A0C1ZTH2</accession>
<evidence type="ECO:0000313" key="1">
    <source>
        <dbReference type="EMBL" id="KIG14358.1"/>
    </source>
</evidence>